<reference evidence="1" key="1">
    <citation type="submission" date="2021-01" db="EMBL/GenBank/DDBJ databases">
        <title>Whole genome shotgun sequence of Virgisporangium ochraceum NBRC 16418.</title>
        <authorList>
            <person name="Komaki H."/>
            <person name="Tamura T."/>
        </authorList>
    </citation>
    <scope>NUCLEOTIDE SEQUENCE</scope>
    <source>
        <strain evidence="1">NBRC 16418</strain>
    </source>
</reference>
<organism evidence="1 2">
    <name type="scientific">Virgisporangium ochraceum</name>
    <dbReference type="NCBI Taxonomy" id="65505"/>
    <lineage>
        <taxon>Bacteria</taxon>
        <taxon>Bacillati</taxon>
        <taxon>Actinomycetota</taxon>
        <taxon>Actinomycetes</taxon>
        <taxon>Micromonosporales</taxon>
        <taxon>Micromonosporaceae</taxon>
        <taxon>Virgisporangium</taxon>
    </lineage>
</organism>
<dbReference type="Proteomes" id="UP000635606">
    <property type="component" value="Unassembled WGS sequence"/>
</dbReference>
<gene>
    <name evidence="1" type="ORF">Voc01_089620</name>
</gene>
<comment type="caution">
    <text evidence="1">The sequence shown here is derived from an EMBL/GenBank/DDBJ whole genome shotgun (WGS) entry which is preliminary data.</text>
</comment>
<sequence length="188" mass="21236">MAISGRGQPVDQSRWPAQGPWRNWLNLCVRIHRENGLPSLRTLAGRMQLSSPSRIGEILRGIGWPADDIQAERLLSALGATDAELKRGRQLFVKARVERDGAAVRRQRPDWWHRSGYSEQLADLAPIELLDRDEELDELAAWCAVDEAYVWWQAPARAGKSALMSRFVLNPPPDVWVVSFFVTARLAS</sequence>
<dbReference type="EMBL" id="BOPH01000129">
    <property type="protein sequence ID" value="GIJ74045.1"/>
    <property type="molecule type" value="Genomic_DNA"/>
</dbReference>
<proteinExistence type="predicted"/>
<evidence type="ECO:0000313" key="2">
    <source>
        <dbReference type="Proteomes" id="UP000635606"/>
    </source>
</evidence>
<dbReference type="AlphaFoldDB" id="A0A8J4A642"/>
<protein>
    <submittedName>
        <fullName evidence="1">Uncharacterized protein</fullName>
    </submittedName>
</protein>
<name>A0A8J4A642_9ACTN</name>
<accession>A0A8J4A642</accession>
<evidence type="ECO:0000313" key="1">
    <source>
        <dbReference type="EMBL" id="GIJ74045.1"/>
    </source>
</evidence>
<keyword evidence="2" id="KW-1185">Reference proteome</keyword>